<evidence type="ECO:0000256" key="2">
    <source>
        <dbReference type="SAM" id="Phobius"/>
    </source>
</evidence>
<dbReference type="AlphaFoldDB" id="B4PTJ9"/>
<keyword evidence="2" id="KW-0812">Transmembrane</keyword>
<organism evidence="4 5">
    <name type="scientific">Drosophila yakuba</name>
    <name type="common">Fruit fly</name>
    <dbReference type="NCBI Taxonomy" id="7245"/>
    <lineage>
        <taxon>Eukaryota</taxon>
        <taxon>Metazoa</taxon>
        <taxon>Ecdysozoa</taxon>
        <taxon>Arthropoda</taxon>
        <taxon>Hexapoda</taxon>
        <taxon>Insecta</taxon>
        <taxon>Pterygota</taxon>
        <taxon>Neoptera</taxon>
        <taxon>Endopterygota</taxon>
        <taxon>Diptera</taxon>
        <taxon>Brachycera</taxon>
        <taxon>Muscomorpha</taxon>
        <taxon>Ephydroidea</taxon>
        <taxon>Drosophilidae</taxon>
        <taxon>Drosophila</taxon>
        <taxon>Sophophora</taxon>
    </lineage>
</organism>
<evidence type="ECO:0000256" key="3">
    <source>
        <dbReference type="SAM" id="SignalP"/>
    </source>
</evidence>
<evidence type="ECO:0000313" key="5">
    <source>
        <dbReference type="Proteomes" id="UP000002282"/>
    </source>
</evidence>
<keyword evidence="3" id="KW-0732">Signal</keyword>
<feature type="chain" id="PRO_5006459176" evidence="3">
    <location>
        <begin position="28"/>
        <end position="205"/>
    </location>
</feature>
<feature type="transmembrane region" description="Helical" evidence="2">
    <location>
        <begin position="107"/>
        <end position="127"/>
    </location>
</feature>
<reference evidence="4 5" key="1">
    <citation type="journal article" date="2007" name="Nature">
        <title>Evolution of genes and genomes on the Drosophila phylogeny.</title>
        <authorList>
            <consortium name="Drosophila 12 Genomes Consortium"/>
            <person name="Clark A.G."/>
            <person name="Eisen M.B."/>
            <person name="Smith D.R."/>
            <person name="Bergman C.M."/>
            <person name="Oliver B."/>
            <person name="Markow T.A."/>
            <person name="Kaufman T.C."/>
            <person name="Kellis M."/>
            <person name="Gelbart W."/>
            <person name="Iyer V.N."/>
            <person name="Pollard D.A."/>
            <person name="Sackton T.B."/>
            <person name="Larracuente A.M."/>
            <person name="Singh N.D."/>
            <person name="Abad J.P."/>
            <person name="Abt D.N."/>
            <person name="Adryan B."/>
            <person name="Aguade M."/>
            <person name="Akashi H."/>
            <person name="Anderson W.W."/>
            <person name="Aquadro C.F."/>
            <person name="Ardell D.H."/>
            <person name="Arguello R."/>
            <person name="Artieri C.G."/>
            <person name="Barbash D.A."/>
            <person name="Barker D."/>
            <person name="Barsanti P."/>
            <person name="Batterham P."/>
            <person name="Batzoglou S."/>
            <person name="Begun D."/>
            <person name="Bhutkar A."/>
            <person name="Blanco E."/>
            <person name="Bosak S.A."/>
            <person name="Bradley R.K."/>
            <person name="Brand A.D."/>
            <person name="Brent M.R."/>
            <person name="Brooks A.N."/>
            <person name="Brown R.H."/>
            <person name="Butlin R.K."/>
            <person name="Caggese C."/>
            <person name="Calvi B.R."/>
            <person name="Bernardo de Carvalho A."/>
            <person name="Caspi A."/>
            <person name="Castrezana S."/>
            <person name="Celniker S.E."/>
            <person name="Chang J.L."/>
            <person name="Chapple C."/>
            <person name="Chatterji S."/>
            <person name="Chinwalla A."/>
            <person name="Civetta A."/>
            <person name="Clifton S.W."/>
            <person name="Comeron J.M."/>
            <person name="Costello J.C."/>
            <person name="Coyne J.A."/>
            <person name="Daub J."/>
            <person name="David R.G."/>
            <person name="Delcher A.L."/>
            <person name="Delehaunty K."/>
            <person name="Do C.B."/>
            <person name="Ebling H."/>
            <person name="Edwards K."/>
            <person name="Eickbush T."/>
            <person name="Evans J.D."/>
            <person name="Filipski A."/>
            <person name="Findeiss S."/>
            <person name="Freyhult E."/>
            <person name="Fulton L."/>
            <person name="Fulton R."/>
            <person name="Garcia A.C."/>
            <person name="Gardiner A."/>
            <person name="Garfield D.A."/>
            <person name="Garvin B.E."/>
            <person name="Gibson G."/>
            <person name="Gilbert D."/>
            <person name="Gnerre S."/>
            <person name="Godfrey J."/>
            <person name="Good R."/>
            <person name="Gotea V."/>
            <person name="Gravely B."/>
            <person name="Greenberg A.J."/>
            <person name="Griffiths-Jones S."/>
            <person name="Gross S."/>
            <person name="Guigo R."/>
            <person name="Gustafson E.A."/>
            <person name="Haerty W."/>
            <person name="Hahn M.W."/>
            <person name="Halligan D.L."/>
            <person name="Halpern A.L."/>
            <person name="Halter G.M."/>
            <person name="Han M.V."/>
            <person name="Heger A."/>
            <person name="Hillier L."/>
            <person name="Hinrichs A.S."/>
            <person name="Holmes I."/>
            <person name="Hoskins R.A."/>
            <person name="Hubisz M.J."/>
            <person name="Hultmark D."/>
            <person name="Huntley M.A."/>
            <person name="Jaffe D.B."/>
            <person name="Jagadeeshan S."/>
            <person name="Jeck W.R."/>
            <person name="Johnson J."/>
            <person name="Jones C.D."/>
            <person name="Jordan W.C."/>
            <person name="Karpen G.H."/>
            <person name="Kataoka E."/>
            <person name="Keightley P.D."/>
            <person name="Kheradpour P."/>
            <person name="Kirkness E.F."/>
            <person name="Koerich L.B."/>
            <person name="Kristiansen K."/>
            <person name="Kudrna D."/>
            <person name="Kulathinal R.J."/>
            <person name="Kumar S."/>
            <person name="Kwok R."/>
            <person name="Lander E."/>
            <person name="Langley C.H."/>
            <person name="Lapoint R."/>
            <person name="Lazzaro B.P."/>
            <person name="Lee S.J."/>
            <person name="Levesque L."/>
            <person name="Li R."/>
            <person name="Lin C.F."/>
            <person name="Lin M.F."/>
            <person name="Lindblad-Toh K."/>
            <person name="Llopart A."/>
            <person name="Long M."/>
            <person name="Low L."/>
            <person name="Lozovsky E."/>
            <person name="Lu J."/>
            <person name="Luo M."/>
            <person name="Machado C.A."/>
            <person name="Makalowski W."/>
            <person name="Marzo M."/>
            <person name="Matsuda M."/>
            <person name="Matzkin L."/>
            <person name="McAllister B."/>
            <person name="McBride C.S."/>
            <person name="McKernan B."/>
            <person name="McKernan K."/>
            <person name="Mendez-Lago M."/>
            <person name="Minx P."/>
            <person name="Mollenhauer M.U."/>
            <person name="Montooth K."/>
            <person name="Mount S.M."/>
            <person name="Mu X."/>
            <person name="Myers E."/>
            <person name="Negre B."/>
            <person name="Newfeld S."/>
            <person name="Nielsen R."/>
            <person name="Noor M.A."/>
            <person name="O'Grady P."/>
            <person name="Pachter L."/>
            <person name="Papaceit M."/>
            <person name="Parisi M.J."/>
            <person name="Parisi M."/>
            <person name="Parts L."/>
            <person name="Pedersen J.S."/>
            <person name="Pesole G."/>
            <person name="Phillippy A.M."/>
            <person name="Ponting C.P."/>
            <person name="Pop M."/>
            <person name="Porcelli D."/>
            <person name="Powell J.R."/>
            <person name="Prohaska S."/>
            <person name="Pruitt K."/>
            <person name="Puig M."/>
            <person name="Quesneville H."/>
            <person name="Ram K.R."/>
            <person name="Rand D."/>
            <person name="Rasmussen M.D."/>
            <person name="Reed L.K."/>
            <person name="Reenan R."/>
            <person name="Reily A."/>
            <person name="Remington K.A."/>
            <person name="Rieger T.T."/>
            <person name="Ritchie M.G."/>
            <person name="Robin C."/>
            <person name="Rogers Y.H."/>
            <person name="Rohde C."/>
            <person name="Rozas J."/>
            <person name="Rubenfield M.J."/>
            <person name="Ruiz A."/>
            <person name="Russo S."/>
            <person name="Salzberg S.L."/>
            <person name="Sanchez-Gracia A."/>
            <person name="Saranga D.J."/>
            <person name="Sato H."/>
            <person name="Schaeffer S.W."/>
            <person name="Schatz M.C."/>
            <person name="Schlenke T."/>
            <person name="Schwartz R."/>
            <person name="Segarra C."/>
            <person name="Singh R.S."/>
            <person name="Sirot L."/>
            <person name="Sirota M."/>
            <person name="Sisneros N.B."/>
            <person name="Smith C.D."/>
            <person name="Smith T.F."/>
            <person name="Spieth J."/>
            <person name="Stage D.E."/>
            <person name="Stark A."/>
            <person name="Stephan W."/>
            <person name="Strausberg R.L."/>
            <person name="Strempel S."/>
            <person name="Sturgill D."/>
            <person name="Sutton G."/>
            <person name="Sutton G.G."/>
            <person name="Tao W."/>
            <person name="Teichmann S."/>
            <person name="Tobari Y.N."/>
            <person name="Tomimura Y."/>
            <person name="Tsolas J.M."/>
            <person name="Valente V.L."/>
            <person name="Venter E."/>
            <person name="Venter J.C."/>
            <person name="Vicario S."/>
            <person name="Vieira F.G."/>
            <person name="Vilella A.J."/>
            <person name="Villasante A."/>
            <person name="Walenz B."/>
            <person name="Wang J."/>
            <person name="Wasserman M."/>
            <person name="Watts T."/>
            <person name="Wilson D."/>
            <person name="Wilson R.K."/>
            <person name="Wing R.A."/>
            <person name="Wolfner M.F."/>
            <person name="Wong A."/>
            <person name="Wong G.K."/>
            <person name="Wu C.I."/>
            <person name="Wu G."/>
            <person name="Yamamoto D."/>
            <person name="Yang H.P."/>
            <person name="Yang S.P."/>
            <person name="Yorke J.A."/>
            <person name="Yoshida K."/>
            <person name="Zdobnov E."/>
            <person name="Zhang P."/>
            <person name="Zhang Y."/>
            <person name="Zimin A.V."/>
            <person name="Baldwin J."/>
            <person name="Abdouelleil A."/>
            <person name="Abdulkadir J."/>
            <person name="Abebe A."/>
            <person name="Abera B."/>
            <person name="Abreu J."/>
            <person name="Acer S.C."/>
            <person name="Aftuck L."/>
            <person name="Alexander A."/>
            <person name="An P."/>
            <person name="Anderson E."/>
            <person name="Anderson S."/>
            <person name="Arachi H."/>
            <person name="Azer M."/>
            <person name="Bachantsang P."/>
            <person name="Barry A."/>
            <person name="Bayul T."/>
            <person name="Berlin A."/>
            <person name="Bessette D."/>
            <person name="Bloom T."/>
            <person name="Blye J."/>
            <person name="Boguslavskiy L."/>
            <person name="Bonnet C."/>
            <person name="Boukhgalter B."/>
            <person name="Bourzgui I."/>
            <person name="Brown A."/>
            <person name="Cahill P."/>
            <person name="Channer S."/>
            <person name="Cheshatsang Y."/>
            <person name="Chuda L."/>
            <person name="Citroen M."/>
            <person name="Collymore A."/>
            <person name="Cooke P."/>
            <person name="Costello M."/>
            <person name="D'Aco K."/>
            <person name="Daza R."/>
            <person name="De Haan G."/>
            <person name="DeGray S."/>
            <person name="DeMaso C."/>
            <person name="Dhargay N."/>
            <person name="Dooley K."/>
            <person name="Dooley E."/>
            <person name="Doricent M."/>
            <person name="Dorje P."/>
            <person name="Dorjee K."/>
            <person name="Dupes A."/>
            <person name="Elong R."/>
            <person name="Falk J."/>
            <person name="Farina A."/>
            <person name="Faro S."/>
            <person name="Ferguson D."/>
            <person name="Fisher S."/>
            <person name="Foley C.D."/>
            <person name="Franke A."/>
            <person name="Friedrich D."/>
            <person name="Gadbois L."/>
            <person name="Gearin G."/>
            <person name="Gearin C.R."/>
            <person name="Giannoukos G."/>
            <person name="Goode T."/>
            <person name="Graham J."/>
            <person name="Grandbois E."/>
            <person name="Grewal S."/>
            <person name="Gyaltsen K."/>
            <person name="Hafez N."/>
            <person name="Hagos B."/>
            <person name="Hall J."/>
            <person name="Henson C."/>
            <person name="Hollinger A."/>
            <person name="Honan T."/>
            <person name="Huard M.D."/>
            <person name="Hughes L."/>
            <person name="Hurhula B."/>
            <person name="Husby M.E."/>
            <person name="Kamat A."/>
            <person name="Kanga B."/>
            <person name="Kashin S."/>
            <person name="Khazanovich D."/>
            <person name="Kisner P."/>
            <person name="Lance K."/>
            <person name="Lara M."/>
            <person name="Lee W."/>
            <person name="Lennon N."/>
            <person name="Letendre F."/>
            <person name="LeVine R."/>
            <person name="Lipovsky A."/>
            <person name="Liu X."/>
            <person name="Liu J."/>
            <person name="Liu S."/>
            <person name="Lokyitsang T."/>
            <person name="Lokyitsang Y."/>
            <person name="Lubonja R."/>
            <person name="Lui A."/>
            <person name="MacDonald P."/>
            <person name="Magnisalis V."/>
            <person name="Maru K."/>
            <person name="Matthews C."/>
            <person name="McCusker W."/>
            <person name="McDonough S."/>
            <person name="Mehta T."/>
            <person name="Meldrim J."/>
            <person name="Meneus L."/>
            <person name="Mihai O."/>
            <person name="Mihalev A."/>
            <person name="Mihova T."/>
            <person name="Mittelman R."/>
            <person name="Mlenga V."/>
            <person name="Montmayeur A."/>
            <person name="Mulrain L."/>
            <person name="Navidi A."/>
            <person name="Naylor J."/>
            <person name="Negash T."/>
            <person name="Nguyen T."/>
            <person name="Nguyen N."/>
            <person name="Nicol R."/>
            <person name="Norbu C."/>
            <person name="Norbu N."/>
            <person name="Novod N."/>
            <person name="O'Neill B."/>
            <person name="Osman S."/>
            <person name="Markiewicz E."/>
            <person name="Oyono O.L."/>
            <person name="Patti C."/>
            <person name="Phunkhang P."/>
            <person name="Pierre F."/>
            <person name="Priest M."/>
            <person name="Raghuraman S."/>
            <person name="Rege F."/>
            <person name="Reyes R."/>
            <person name="Rise C."/>
            <person name="Rogov P."/>
            <person name="Ross K."/>
            <person name="Ryan E."/>
            <person name="Settipalli S."/>
            <person name="Shea T."/>
            <person name="Sherpa N."/>
            <person name="Shi L."/>
            <person name="Shih D."/>
            <person name="Sparrow T."/>
            <person name="Spaulding J."/>
            <person name="Stalker J."/>
            <person name="Stange-Thomann N."/>
            <person name="Stavropoulos S."/>
            <person name="Stone C."/>
            <person name="Strader C."/>
            <person name="Tesfaye S."/>
            <person name="Thomson T."/>
            <person name="Thoulutsang Y."/>
            <person name="Thoulutsang D."/>
            <person name="Topham K."/>
            <person name="Topping I."/>
            <person name="Tsamla T."/>
            <person name="Vassiliev H."/>
            <person name="Vo A."/>
            <person name="Wangchuk T."/>
            <person name="Wangdi T."/>
            <person name="Weiand M."/>
            <person name="Wilkinson J."/>
            <person name="Wilson A."/>
            <person name="Yadav S."/>
            <person name="Young G."/>
            <person name="Yu Q."/>
            <person name="Zembek L."/>
            <person name="Zhong D."/>
            <person name="Zimmer A."/>
            <person name="Zwirko Z."/>
            <person name="Jaffe D.B."/>
            <person name="Alvarez P."/>
            <person name="Brockman W."/>
            <person name="Butler J."/>
            <person name="Chin C."/>
            <person name="Gnerre S."/>
            <person name="Grabherr M."/>
            <person name="Kleber M."/>
            <person name="Mauceli E."/>
            <person name="MacCallum I."/>
        </authorList>
    </citation>
    <scope>NUCLEOTIDE SEQUENCE [LARGE SCALE GENOMIC DNA]</scope>
    <source>
        <strain evidence="5">Tai18E2 / Tucson 14021-0261.01</strain>
    </source>
</reference>
<feature type="compositionally biased region" description="Polar residues" evidence="1">
    <location>
        <begin position="61"/>
        <end position="74"/>
    </location>
</feature>
<name>B4PTJ9_DROYA</name>
<dbReference type="OrthoDB" id="10401058at2759"/>
<keyword evidence="2" id="KW-0472">Membrane</keyword>
<dbReference type="HOGENOM" id="CLU_2199684_0_0_1"/>
<sequence>MHATLISALGTVYLLYLFLFQVHLTAQATVSPSVYDPSEVDNTPEKGVEKCAVCPPRAPTRFTSQVTPSTRMNSKNTKRKTQKETTTTNIYNYNYFNAHSLPSGVTMIARIAFFILPVLFIWSLVAIEGLPNTEDSRKNLLRQDDLLINCCRSLRITDPSNDCMSCEDQLKAMDPVTEDSGDVPKTPLGVPCSLTHRGCIGKQIA</sequence>
<evidence type="ECO:0000313" key="4">
    <source>
        <dbReference type="EMBL" id="EDW98739.2"/>
    </source>
</evidence>
<proteinExistence type="predicted"/>
<feature type="region of interest" description="Disordered" evidence="1">
    <location>
        <begin position="59"/>
        <end position="84"/>
    </location>
</feature>
<evidence type="ECO:0000256" key="1">
    <source>
        <dbReference type="SAM" id="MobiDB-lite"/>
    </source>
</evidence>
<dbReference type="EMBL" id="CM000160">
    <property type="protein sequence ID" value="EDW98739.2"/>
    <property type="molecule type" value="Genomic_DNA"/>
</dbReference>
<feature type="signal peptide" evidence="3">
    <location>
        <begin position="1"/>
        <end position="27"/>
    </location>
</feature>
<dbReference type="Proteomes" id="UP000002282">
    <property type="component" value="Chromosome 3R"/>
</dbReference>
<protein>
    <submittedName>
        <fullName evidence="4">Uncharacterized protein</fullName>
    </submittedName>
</protein>
<keyword evidence="2" id="KW-1133">Transmembrane helix</keyword>
<reference evidence="4 5" key="2">
    <citation type="journal article" date="2007" name="PLoS Biol.">
        <title>Principles of genome evolution in the Drosophila melanogaster species group.</title>
        <authorList>
            <person name="Ranz J.M."/>
            <person name="Maurin D."/>
            <person name="Chan Y.S."/>
            <person name="von Grotthuss M."/>
            <person name="Hillier L.W."/>
            <person name="Roote J."/>
            <person name="Ashburner M."/>
            <person name="Bergman C.M."/>
        </authorList>
    </citation>
    <scope>NUCLEOTIDE SEQUENCE [LARGE SCALE GENOMIC DNA]</scope>
    <source>
        <strain evidence="5">Tai18E2 / Tucson 14021-0261.01</strain>
    </source>
</reference>
<keyword evidence="5" id="KW-1185">Reference proteome</keyword>
<gene>
    <name evidence="4" type="primary">Dyak\GE10691</name>
    <name evidence="4" type="synonym">dyak_GLEANR_10593</name>
    <name evidence="4" type="synonym">GE10691</name>
    <name evidence="4" type="ORF">Dyak_GE10691</name>
</gene>
<accession>B4PTJ9</accession>
<dbReference type="KEGG" id="dya:Dyak_GE10691"/>